<feature type="transmembrane region" description="Helical" evidence="1">
    <location>
        <begin position="38"/>
        <end position="56"/>
    </location>
</feature>
<keyword evidence="1" id="KW-1133">Transmembrane helix</keyword>
<evidence type="ECO:0000313" key="2">
    <source>
        <dbReference type="EMBL" id="KAJ7714630.1"/>
    </source>
</evidence>
<sequence length="57" mass="6572">FAALYCAGMYLRSARIVFLCILWTIECTYLVIYPPCGVMVSTFLWISWTVSTFFCIS</sequence>
<organism evidence="2 4">
    <name type="scientific">Mycena metata</name>
    <dbReference type="NCBI Taxonomy" id="1033252"/>
    <lineage>
        <taxon>Eukaryota</taxon>
        <taxon>Fungi</taxon>
        <taxon>Dikarya</taxon>
        <taxon>Basidiomycota</taxon>
        <taxon>Agaricomycotina</taxon>
        <taxon>Agaricomycetes</taxon>
        <taxon>Agaricomycetidae</taxon>
        <taxon>Agaricales</taxon>
        <taxon>Marasmiineae</taxon>
        <taxon>Mycenaceae</taxon>
        <taxon>Mycena</taxon>
    </lineage>
</organism>
<evidence type="ECO:0000313" key="3">
    <source>
        <dbReference type="EMBL" id="KAJ7754035.1"/>
    </source>
</evidence>
<dbReference type="EMBL" id="JARKIB010000053">
    <property type="protein sequence ID" value="KAJ7754035.1"/>
    <property type="molecule type" value="Genomic_DNA"/>
</dbReference>
<accession>A0AAD7H983</accession>
<keyword evidence="1" id="KW-0472">Membrane</keyword>
<comment type="caution">
    <text evidence="2">The sequence shown here is derived from an EMBL/GenBank/DDBJ whole genome shotgun (WGS) entry which is preliminary data.</text>
</comment>
<evidence type="ECO:0000313" key="4">
    <source>
        <dbReference type="Proteomes" id="UP001215598"/>
    </source>
</evidence>
<feature type="transmembrane region" description="Helical" evidence="1">
    <location>
        <begin position="12"/>
        <end position="32"/>
    </location>
</feature>
<evidence type="ECO:0000256" key="1">
    <source>
        <dbReference type="SAM" id="Phobius"/>
    </source>
</evidence>
<dbReference type="Proteomes" id="UP001215598">
    <property type="component" value="Unassembled WGS sequence"/>
</dbReference>
<protein>
    <submittedName>
        <fullName evidence="2">Uncharacterized protein</fullName>
    </submittedName>
</protein>
<proteinExistence type="predicted"/>
<keyword evidence="1" id="KW-0812">Transmembrane</keyword>
<gene>
    <name evidence="3" type="ORF">B0H16DRAFT_1543254</name>
    <name evidence="2" type="ORF">B0H16DRAFT_1617945</name>
</gene>
<keyword evidence="4" id="KW-1185">Reference proteome</keyword>
<name>A0AAD7H983_9AGAR</name>
<feature type="non-terminal residue" evidence="2">
    <location>
        <position position="57"/>
    </location>
</feature>
<dbReference type="EMBL" id="JARKIB010000321">
    <property type="protein sequence ID" value="KAJ7714630.1"/>
    <property type="molecule type" value="Genomic_DNA"/>
</dbReference>
<reference evidence="2" key="1">
    <citation type="submission" date="2023-03" db="EMBL/GenBank/DDBJ databases">
        <title>Massive genome expansion in bonnet fungi (Mycena s.s.) driven by repeated elements and novel gene families across ecological guilds.</title>
        <authorList>
            <consortium name="Lawrence Berkeley National Laboratory"/>
            <person name="Harder C.B."/>
            <person name="Miyauchi S."/>
            <person name="Viragh M."/>
            <person name="Kuo A."/>
            <person name="Thoen E."/>
            <person name="Andreopoulos B."/>
            <person name="Lu D."/>
            <person name="Skrede I."/>
            <person name="Drula E."/>
            <person name="Henrissat B."/>
            <person name="Morin E."/>
            <person name="Kohler A."/>
            <person name="Barry K."/>
            <person name="LaButti K."/>
            <person name="Morin E."/>
            <person name="Salamov A."/>
            <person name="Lipzen A."/>
            <person name="Mereny Z."/>
            <person name="Hegedus B."/>
            <person name="Baldrian P."/>
            <person name="Stursova M."/>
            <person name="Weitz H."/>
            <person name="Taylor A."/>
            <person name="Grigoriev I.V."/>
            <person name="Nagy L.G."/>
            <person name="Martin F."/>
            <person name="Kauserud H."/>
        </authorList>
    </citation>
    <scope>NUCLEOTIDE SEQUENCE</scope>
    <source>
        <strain evidence="2">CBHHK182m</strain>
    </source>
</reference>
<dbReference type="AlphaFoldDB" id="A0AAD7H983"/>